<keyword evidence="2" id="KW-0732">Signal</keyword>
<reference evidence="3 4" key="1">
    <citation type="submission" date="2019-02" db="EMBL/GenBank/DDBJ databases">
        <title>Deep-cultivation of Planctomycetes and their phenomic and genomic characterization uncovers novel biology.</title>
        <authorList>
            <person name="Wiegand S."/>
            <person name="Jogler M."/>
            <person name="Boedeker C."/>
            <person name="Pinto D."/>
            <person name="Vollmers J."/>
            <person name="Rivas-Marin E."/>
            <person name="Kohn T."/>
            <person name="Peeters S.H."/>
            <person name="Heuer A."/>
            <person name="Rast P."/>
            <person name="Oberbeckmann S."/>
            <person name="Bunk B."/>
            <person name="Jeske O."/>
            <person name="Meyerdierks A."/>
            <person name="Storesund J.E."/>
            <person name="Kallscheuer N."/>
            <person name="Luecker S."/>
            <person name="Lage O.M."/>
            <person name="Pohl T."/>
            <person name="Merkel B.J."/>
            <person name="Hornburger P."/>
            <person name="Mueller R.-W."/>
            <person name="Bruemmer F."/>
            <person name="Labrenz M."/>
            <person name="Spormann A.M."/>
            <person name="Op Den Camp H."/>
            <person name="Overmann J."/>
            <person name="Amann R."/>
            <person name="Jetten M.S.M."/>
            <person name="Mascher T."/>
            <person name="Medema M.H."/>
            <person name="Devos D.P."/>
            <person name="Kaster A.-K."/>
            <person name="Ovreas L."/>
            <person name="Rohde M."/>
            <person name="Galperin M.Y."/>
            <person name="Jogler C."/>
        </authorList>
    </citation>
    <scope>NUCLEOTIDE SEQUENCE [LARGE SCALE GENOMIC DNA]</scope>
    <source>
        <strain evidence="3 4">CA54</strain>
    </source>
</reference>
<protein>
    <submittedName>
        <fullName evidence="3">Uncharacterized protein</fullName>
    </submittedName>
</protein>
<proteinExistence type="predicted"/>
<feature type="chain" id="PRO_5023122440" evidence="2">
    <location>
        <begin position="28"/>
        <end position="684"/>
    </location>
</feature>
<sequence length="684" mass="74444" precursor="true">MNSRSARTILYAAILLLTATGTSQLFASGSDFTRSTKDLTLTVDSRWAGGRFGGYAPIRIRLGNTGKPQELFFRFASDGYTKFPEVQQRITIGQNETRQFTMAVPLVGESGYFGGKLTVFRNGREIKNLSEAVTLADNRTDTVNCPALLVVSRKKVDCEPFLSAANSLSAAKGMTSPYGSSSSEDYQVIDPIMLPQSAVDYSGLDILALSLETLKKIPEGARSAINNWVRTGGKLLVYETGAAAADVPELRGLLELTDAETWQHAPLFARKPIKIVTEEELQGMMVSEIGTTHTELSSDYDWENSSNTFAVHPQVLGYVIAMPDNPFPGTPQDWAWMMNSLTPDSWRWTTRQGISTRQPDSSFAEFAIPGVGGVPKIAFIVLISAFTIVIGPLNYFFLKRRQQLYLLVVTIPSIAFLTSCALFAYAAVSDGFGVTSRTRSVTLLDQRTKTAVALGRTALYAGVAPADGLRFDADTAVFPIWSAGQDSPHGSVDWTNGQHFSSGWIRSRTPMQFLSTVSRTERGRLEITPSSDSATINVANGLAWNIETLVVVDEEGNTFLGSKLPAGDSTALKRTEADEVVSVLKGQYTTHPLEIQPGGAAPVTSSTSITTYSGYPSNELNLNLNYNDGNLERTLTRLLKPKNATALTDLHRSYIAILSENPGVELGVENTDAQGDFHVIWGQY</sequence>
<accession>A0A5C6BHA8</accession>
<keyword evidence="4" id="KW-1185">Reference proteome</keyword>
<feature type="signal peptide" evidence="2">
    <location>
        <begin position="1"/>
        <end position="27"/>
    </location>
</feature>
<keyword evidence="1" id="KW-0472">Membrane</keyword>
<evidence type="ECO:0000256" key="1">
    <source>
        <dbReference type="SAM" id="Phobius"/>
    </source>
</evidence>
<feature type="transmembrane region" description="Helical" evidence="1">
    <location>
        <begin position="377"/>
        <end position="397"/>
    </location>
</feature>
<dbReference type="OrthoDB" id="269524at2"/>
<dbReference type="AlphaFoldDB" id="A0A5C6BHA8"/>
<dbReference type="Proteomes" id="UP000320735">
    <property type="component" value="Unassembled WGS sequence"/>
</dbReference>
<evidence type="ECO:0000313" key="3">
    <source>
        <dbReference type="EMBL" id="TWU11340.1"/>
    </source>
</evidence>
<evidence type="ECO:0000256" key="2">
    <source>
        <dbReference type="SAM" id="SignalP"/>
    </source>
</evidence>
<dbReference type="RefSeq" id="WP_146368960.1">
    <property type="nucleotide sequence ID" value="NZ_SJPP01000001.1"/>
</dbReference>
<evidence type="ECO:0000313" key="4">
    <source>
        <dbReference type="Proteomes" id="UP000320735"/>
    </source>
</evidence>
<feature type="transmembrane region" description="Helical" evidence="1">
    <location>
        <begin position="404"/>
        <end position="428"/>
    </location>
</feature>
<organism evidence="3 4">
    <name type="scientific">Symmachiella macrocystis</name>
    <dbReference type="NCBI Taxonomy" id="2527985"/>
    <lineage>
        <taxon>Bacteria</taxon>
        <taxon>Pseudomonadati</taxon>
        <taxon>Planctomycetota</taxon>
        <taxon>Planctomycetia</taxon>
        <taxon>Planctomycetales</taxon>
        <taxon>Planctomycetaceae</taxon>
        <taxon>Symmachiella</taxon>
    </lineage>
</organism>
<dbReference type="EMBL" id="SJPP01000001">
    <property type="protein sequence ID" value="TWU11340.1"/>
    <property type="molecule type" value="Genomic_DNA"/>
</dbReference>
<name>A0A5C6BHA8_9PLAN</name>
<keyword evidence="1" id="KW-0812">Transmembrane</keyword>
<keyword evidence="1" id="KW-1133">Transmembrane helix</keyword>
<comment type="caution">
    <text evidence="3">The sequence shown here is derived from an EMBL/GenBank/DDBJ whole genome shotgun (WGS) entry which is preliminary data.</text>
</comment>
<gene>
    <name evidence="3" type="ORF">CA54_01470</name>
</gene>